<comment type="caution">
    <text evidence="5">The sequence shown here is derived from an EMBL/GenBank/DDBJ whole genome shotgun (WGS) entry which is preliminary data.</text>
</comment>
<reference evidence="5 6" key="1">
    <citation type="submission" date="2019-10" db="EMBL/GenBank/DDBJ databases">
        <title>Lysobacter alkalisoli sp. nov., isolated from saline-alkaline soil.</title>
        <authorList>
            <person name="Sun J.-Q."/>
        </authorList>
    </citation>
    <scope>NUCLEOTIDE SEQUENCE [LARGE SCALE GENOMIC DNA]</scope>
    <source>
        <strain evidence="5 6">KCTC 42381</strain>
    </source>
</reference>
<dbReference type="Gene3D" id="3.40.50.1820">
    <property type="entry name" value="alpha/beta hydrolase"/>
    <property type="match status" value="1"/>
</dbReference>
<dbReference type="PROSITE" id="PS00122">
    <property type="entry name" value="CARBOXYLESTERASE_B_1"/>
    <property type="match status" value="1"/>
</dbReference>
<evidence type="ECO:0000256" key="3">
    <source>
        <dbReference type="RuleBase" id="RU361235"/>
    </source>
</evidence>
<dbReference type="GO" id="GO:0004104">
    <property type="term" value="F:cholinesterase activity"/>
    <property type="evidence" value="ECO:0007669"/>
    <property type="project" value="InterPro"/>
</dbReference>
<gene>
    <name evidence="5" type="ORF">FKV24_005665</name>
</gene>
<proteinExistence type="inferred from homology"/>
<dbReference type="EMBL" id="VICD02000076">
    <property type="protein sequence ID" value="KAB8194975.1"/>
    <property type="molecule type" value="Genomic_DNA"/>
</dbReference>
<dbReference type="EC" id="3.1.1.-" evidence="3"/>
<dbReference type="PRINTS" id="PR00878">
    <property type="entry name" value="CHOLNESTRASE"/>
</dbReference>
<evidence type="ECO:0000256" key="1">
    <source>
        <dbReference type="ARBA" id="ARBA00005964"/>
    </source>
</evidence>
<accession>A0A508AZS8</accession>
<dbReference type="InterPro" id="IPR000997">
    <property type="entry name" value="Cholinesterase"/>
</dbReference>
<evidence type="ECO:0000313" key="6">
    <source>
        <dbReference type="Proteomes" id="UP000320431"/>
    </source>
</evidence>
<dbReference type="RefSeq" id="WP_141481679.1">
    <property type="nucleotide sequence ID" value="NZ_VICD02000076.1"/>
</dbReference>
<dbReference type="SUPFAM" id="SSF53474">
    <property type="entry name" value="alpha/beta-Hydrolases"/>
    <property type="match status" value="1"/>
</dbReference>
<evidence type="ECO:0000256" key="2">
    <source>
        <dbReference type="ARBA" id="ARBA00022801"/>
    </source>
</evidence>
<comment type="similarity">
    <text evidence="1 3">Belongs to the type-B carboxylesterase/lipase family.</text>
</comment>
<dbReference type="InterPro" id="IPR019826">
    <property type="entry name" value="Carboxylesterase_B_AS"/>
</dbReference>
<dbReference type="Pfam" id="PF00135">
    <property type="entry name" value="COesterase"/>
    <property type="match status" value="1"/>
</dbReference>
<dbReference type="InterPro" id="IPR002018">
    <property type="entry name" value="CarbesteraseB"/>
</dbReference>
<protein>
    <recommendedName>
        <fullName evidence="3">Carboxylic ester hydrolase</fullName>
        <ecNumber evidence="3">3.1.1.-</ecNumber>
    </recommendedName>
</protein>
<feature type="domain" description="Carboxylesterase type B" evidence="4">
    <location>
        <begin position="4"/>
        <end position="485"/>
    </location>
</feature>
<keyword evidence="2 3" id="KW-0378">Hydrolase</keyword>
<dbReference type="PANTHER" id="PTHR11559">
    <property type="entry name" value="CARBOXYLESTERASE"/>
    <property type="match status" value="1"/>
</dbReference>
<dbReference type="InterPro" id="IPR029058">
    <property type="entry name" value="AB_hydrolase_fold"/>
</dbReference>
<sequence length="492" mass="52662">MNTDSIVTTQDGDVLGTLGDNGILAFKGIPYAAAPVGINRFKPPRPVEKWLHVRDTSEYGPTAPQADEANDPLALLPNVVIHGENCLNLNVWTSSLDGKRPVMVFIHGGAFKSGSGAVPIYDGSNFARDGVVLVTINYRLGADGFLWFGDGTPNLGMLDQVAALSWVRDNIRGFGGDPDNVTIFGESAGGMSVCTLMAMPAARGLFHRAIAQSGAGHSTIGPDTARKIGNRLAAILGVEPSREAIATVPMDKLIEAQNQIGAEVFAKPSTELWGDVAATLMTFDPVVDGKILPGRPIDCIEQGSANGIDLLIGTNTEEGNLFFVPSGLSAKATDASVDAIAKAYGLTATEAACYRDNRPSATPGEICSAIFTDWFYRVPALRMAEAHPGTYVYEFSWRSPAFQNTIGACHGIEISFVFDNINDPGVRSLNGENPPQELSREIHRAWVDFATSGNPGWSPYASDSRVSMKFGDRSSVTTDDRHDEIKLWDGVR</sequence>
<dbReference type="Proteomes" id="UP000320431">
    <property type="component" value="Unassembled WGS sequence"/>
</dbReference>
<evidence type="ECO:0000313" key="5">
    <source>
        <dbReference type="EMBL" id="KAB8194975.1"/>
    </source>
</evidence>
<organism evidence="5 6">
    <name type="scientific">Marilutibacter maris</name>
    <dbReference type="NCBI Taxonomy" id="1605891"/>
    <lineage>
        <taxon>Bacteria</taxon>
        <taxon>Pseudomonadati</taxon>
        <taxon>Pseudomonadota</taxon>
        <taxon>Gammaproteobacteria</taxon>
        <taxon>Lysobacterales</taxon>
        <taxon>Lysobacteraceae</taxon>
        <taxon>Marilutibacter</taxon>
    </lineage>
</organism>
<dbReference type="AlphaFoldDB" id="A0A508AZS8"/>
<name>A0A508AZS8_9GAMM</name>
<dbReference type="InterPro" id="IPR050309">
    <property type="entry name" value="Type-B_Carboxylest/Lipase"/>
</dbReference>
<evidence type="ECO:0000259" key="4">
    <source>
        <dbReference type="Pfam" id="PF00135"/>
    </source>
</evidence>